<dbReference type="Proteomes" id="UP000649573">
    <property type="component" value="Unassembled WGS sequence"/>
</dbReference>
<protein>
    <submittedName>
        <fullName evidence="2">Uncharacterized protein</fullName>
    </submittedName>
</protein>
<evidence type="ECO:0000313" key="3">
    <source>
        <dbReference type="Proteomes" id="UP000649573"/>
    </source>
</evidence>
<gene>
    <name evidence="2" type="ORF">GCM10010178_87540</name>
</gene>
<dbReference type="EMBL" id="BMRE01000086">
    <property type="protein sequence ID" value="GGU83685.1"/>
    <property type="molecule type" value="Genomic_DNA"/>
</dbReference>
<reference evidence="3" key="1">
    <citation type="journal article" date="2019" name="Int. J. Syst. Evol. Microbiol.">
        <title>The Global Catalogue of Microorganisms (GCM) 10K type strain sequencing project: providing services to taxonomists for standard genome sequencing and annotation.</title>
        <authorList>
            <consortium name="The Broad Institute Genomics Platform"/>
            <consortium name="The Broad Institute Genome Sequencing Center for Infectious Disease"/>
            <person name="Wu L."/>
            <person name="Ma J."/>
        </authorList>
    </citation>
    <scope>NUCLEOTIDE SEQUENCE [LARGE SCALE GENOMIC DNA]</scope>
    <source>
        <strain evidence="3">JCM 3296</strain>
    </source>
</reference>
<comment type="caution">
    <text evidence="2">The sequence shown here is derived from an EMBL/GenBank/DDBJ whole genome shotgun (WGS) entry which is preliminary data.</text>
</comment>
<dbReference type="RefSeq" id="WP_189259710.1">
    <property type="nucleotide sequence ID" value="NZ_BMRE01000086.1"/>
</dbReference>
<sequence length="187" mass="20031">MARRGGGKAAKAGAGILKPALTRLRKTKRPAGAAAKSAAKKTPKPKPVPGAWVNKLSAKDKASYNNLKNAVNASSNRSAAQIRAGLSPAQLSRGKQEPWLRSRFVGSEIEKDVARRVRSDTNIAHLGTSQPGKAVPDFKIGGRHNVDVTGGSATSMRTHMNRPYYSHPDQVLTYPSVPKSKLDAIFR</sequence>
<proteinExistence type="predicted"/>
<organism evidence="2 3">
    <name type="scientific">Lentzea flava</name>
    <dbReference type="NCBI Taxonomy" id="103732"/>
    <lineage>
        <taxon>Bacteria</taxon>
        <taxon>Bacillati</taxon>
        <taxon>Actinomycetota</taxon>
        <taxon>Actinomycetes</taxon>
        <taxon>Pseudonocardiales</taxon>
        <taxon>Pseudonocardiaceae</taxon>
        <taxon>Lentzea</taxon>
    </lineage>
</organism>
<feature type="region of interest" description="Disordered" evidence="1">
    <location>
        <begin position="1"/>
        <end position="52"/>
    </location>
</feature>
<accession>A0ABQ2VFW5</accession>
<evidence type="ECO:0000256" key="1">
    <source>
        <dbReference type="SAM" id="MobiDB-lite"/>
    </source>
</evidence>
<name>A0ABQ2VFW5_9PSEU</name>
<evidence type="ECO:0000313" key="2">
    <source>
        <dbReference type="EMBL" id="GGU83685.1"/>
    </source>
</evidence>
<keyword evidence="3" id="KW-1185">Reference proteome</keyword>